<evidence type="ECO:0000313" key="4">
    <source>
        <dbReference type="EMBL" id="MEQ2487598.1"/>
    </source>
</evidence>
<dbReference type="InterPro" id="IPR023404">
    <property type="entry name" value="rSAM_horseshoe"/>
</dbReference>
<dbReference type="InterPro" id="IPR004559">
    <property type="entry name" value="HemW-like"/>
</dbReference>
<feature type="domain" description="Radical SAM core" evidence="3">
    <location>
        <begin position="1"/>
        <end position="231"/>
    </location>
</feature>
<comment type="function">
    <text evidence="2">Probably acts as a heme chaperone, transferring heme to an unknown acceptor. Binds one molecule of heme per monomer, possibly covalently. Binds 1 [4Fe-4S] cluster. The cluster is coordinated with 3 cysteines and an exchangeable S-adenosyl-L-methionine.</text>
</comment>
<dbReference type="InterPro" id="IPR034505">
    <property type="entry name" value="Coproporphyrinogen-III_oxidase"/>
</dbReference>
<dbReference type="PANTHER" id="PTHR13932:SF5">
    <property type="entry name" value="RADICAL S-ADENOSYL METHIONINE DOMAIN-CONTAINING PROTEIN 1, MITOCHONDRIAL"/>
    <property type="match status" value="1"/>
</dbReference>
<dbReference type="SFLD" id="SFLDG01082">
    <property type="entry name" value="B12-binding_domain_containing"/>
    <property type="match status" value="1"/>
</dbReference>
<keyword evidence="2" id="KW-0004">4Fe-4S</keyword>
<dbReference type="SFLD" id="SFLDG01065">
    <property type="entry name" value="anaerobic_coproporphyrinogen-I"/>
    <property type="match status" value="1"/>
</dbReference>
<dbReference type="Pfam" id="PF06969">
    <property type="entry name" value="HemN_C"/>
    <property type="match status" value="1"/>
</dbReference>
<dbReference type="PANTHER" id="PTHR13932">
    <property type="entry name" value="COPROPORPHYRINIGEN III OXIDASE"/>
    <property type="match status" value="1"/>
</dbReference>
<name>A0ABV1FT48_9BACT</name>
<dbReference type="PROSITE" id="PS51918">
    <property type="entry name" value="RADICAL_SAM"/>
    <property type="match status" value="1"/>
</dbReference>
<dbReference type="Proteomes" id="UP001487296">
    <property type="component" value="Unassembled WGS sequence"/>
</dbReference>
<dbReference type="SFLD" id="SFLDF00562">
    <property type="entry name" value="HemN-like__clustered_with_heat"/>
    <property type="match status" value="1"/>
</dbReference>
<dbReference type="Pfam" id="PF04055">
    <property type="entry name" value="Radical_SAM"/>
    <property type="match status" value="1"/>
</dbReference>
<keyword evidence="5" id="KW-1185">Reference proteome</keyword>
<comment type="similarity">
    <text evidence="1">Belongs to the anaerobic coproporphyrinogen-III oxidase family. HemW subfamily.</text>
</comment>
<reference evidence="4 5" key="1">
    <citation type="submission" date="2024-04" db="EMBL/GenBank/DDBJ databases">
        <title>Human intestinal bacterial collection.</title>
        <authorList>
            <person name="Pauvert C."/>
            <person name="Hitch T.C.A."/>
            <person name="Clavel T."/>
        </authorList>
    </citation>
    <scope>NUCLEOTIDE SEQUENCE [LARGE SCALE GENOMIC DNA]</scope>
    <source>
        <strain evidence="4 5">CLA-AA-H145</strain>
    </source>
</reference>
<keyword evidence="2" id="KW-0408">Iron</keyword>
<keyword evidence="2" id="KW-0143">Chaperone</keyword>
<evidence type="ECO:0000259" key="3">
    <source>
        <dbReference type="PROSITE" id="PS51918"/>
    </source>
</evidence>
<evidence type="ECO:0000313" key="5">
    <source>
        <dbReference type="Proteomes" id="UP001487296"/>
    </source>
</evidence>
<gene>
    <name evidence="4" type="primary">hemW</name>
    <name evidence="4" type="ORF">AAAT34_11180</name>
</gene>
<dbReference type="InterPro" id="IPR006638">
    <property type="entry name" value="Elp3/MiaA/NifB-like_rSAM"/>
</dbReference>
<dbReference type="InterPro" id="IPR007197">
    <property type="entry name" value="rSAM"/>
</dbReference>
<dbReference type="InterPro" id="IPR010723">
    <property type="entry name" value="HemN_C"/>
</dbReference>
<dbReference type="SUPFAM" id="SSF102114">
    <property type="entry name" value="Radical SAM enzymes"/>
    <property type="match status" value="1"/>
</dbReference>
<comment type="subcellular location">
    <subcellularLocation>
        <location evidence="2">Cytoplasm</location>
    </subcellularLocation>
</comment>
<proteinExistence type="inferred from homology"/>
<protein>
    <recommendedName>
        <fullName evidence="2">Heme chaperone HemW</fullName>
    </recommendedName>
</protein>
<sequence>MKAGLYIHIPFCASRCIYCGFYSTVRPELHDRYVDALCREMLLLRDRMADDPISLSTIYLGGGTPSQLSAANLHKLFAYIYKVFPVDPHAEVTMECNPDDIRRHMFSHLPVNRVSMGAQTFNDDRLRFLHRRHTANEVRRAVEALRLDGIGNISVDLMFGFPDETLADWLADIRCALALKPEHLSAYGLMIEEDTPLYRLWEQGTIREADEQLSLDMYDQLVDRLTAAGYEHYEISNFALLPHGHQGASPYRSRHNSSYWNDVPYIGLGAAAHSYDRLTRHWNPSNILRYIDAIERGTLPYEEERIDPDTHYDDLVTTALRTREGIDLNMLDERHRAFLLRNASGYIDRQLLRIDGHHLSLTRQGINISSTIMSDLMYV</sequence>
<dbReference type="InterPro" id="IPR058240">
    <property type="entry name" value="rSAM_sf"/>
</dbReference>
<evidence type="ECO:0000256" key="2">
    <source>
        <dbReference type="RuleBase" id="RU364116"/>
    </source>
</evidence>
<dbReference type="Gene3D" id="3.80.30.20">
    <property type="entry name" value="tm_1862 like domain"/>
    <property type="match status" value="1"/>
</dbReference>
<keyword evidence="2" id="KW-0349">Heme</keyword>
<dbReference type="EMBL" id="JBBNFP010000058">
    <property type="protein sequence ID" value="MEQ2487598.1"/>
    <property type="molecule type" value="Genomic_DNA"/>
</dbReference>
<dbReference type="NCBIfam" id="TIGR00539">
    <property type="entry name" value="hemN_rel"/>
    <property type="match status" value="1"/>
</dbReference>
<dbReference type="SFLD" id="SFLDS00029">
    <property type="entry name" value="Radical_SAM"/>
    <property type="match status" value="1"/>
</dbReference>
<keyword evidence="2" id="KW-0411">Iron-sulfur</keyword>
<dbReference type="RefSeq" id="WP_215760663.1">
    <property type="nucleotide sequence ID" value="NZ_JAHKBE010000059.1"/>
</dbReference>
<evidence type="ECO:0000256" key="1">
    <source>
        <dbReference type="ARBA" id="ARBA00006100"/>
    </source>
</evidence>
<accession>A0ABV1FT48</accession>
<dbReference type="CDD" id="cd01335">
    <property type="entry name" value="Radical_SAM"/>
    <property type="match status" value="1"/>
</dbReference>
<keyword evidence="2" id="KW-0479">Metal-binding</keyword>
<organism evidence="4 5">
    <name type="scientific">Hallella faecis</name>
    <dbReference type="NCBI Taxonomy" id="2841596"/>
    <lineage>
        <taxon>Bacteria</taxon>
        <taxon>Pseudomonadati</taxon>
        <taxon>Bacteroidota</taxon>
        <taxon>Bacteroidia</taxon>
        <taxon>Bacteroidales</taxon>
        <taxon>Prevotellaceae</taxon>
        <taxon>Hallella</taxon>
    </lineage>
</organism>
<comment type="caution">
    <text evidence="4">The sequence shown here is derived from an EMBL/GenBank/DDBJ whole genome shotgun (WGS) entry which is preliminary data.</text>
</comment>
<keyword evidence="2" id="KW-0963">Cytoplasm</keyword>
<dbReference type="SMART" id="SM00729">
    <property type="entry name" value="Elp3"/>
    <property type="match status" value="1"/>
</dbReference>
<keyword evidence="2" id="KW-0949">S-adenosyl-L-methionine</keyword>